<proteinExistence type="inferred from homology"/>
<dbReference type="OMA" id="GRGEACW"/>
<dbReference type="EMBL" id="CM007383">
    <property type="protein sequence ID" value="ONK76186.1"/>
    <property type="molecule type" value="Genomic_DNA"/>
</dbReference>
<keyword evidence="3" id="KW-0812">Transmembrane</keyword>
<dbReference type="Pfam" id="PF05055">
    <property type="entry name" value="DUF677"/>
    <property type="match status" value="1"/>
</dbReference>
<sequence length="84" mass="9348">MEVATLVAVGDLEDIRVLVNRLEIHMRSLVENVDFALGDEEAVKFGIEEMKKKLGEFMRSVDRLGKQKASKLVGGEGRGEACWV</sequence>
<dbReference type="GO" id="GO:0016020">
    <property type="term" value="C:membrane"/>
    <property type="evidence" value="ECO:0007669"/>
    <property type="project" value="UniProtKB-SubCell"/>
</dbReference>
<comment type="subcellular location">
    <subcellularLocation>
        <location evidence="1">Membrane</location>
    </subcellularLocation>
</comment>
<evidence type="ECO:0008006" key="8">
    <source>
        <dbReference type="Google" id="ProtNLM"/>
    </source>
</evidence>
<name>A0A5P1FCQ3_ASPOF</name>
<protein>
    <recommendedName>
        <fullName evidence="8">Rx N-terminal domain-containing protein</fullName>
    </recommendedName>
</protein>
<evidence type="ECO:0000313" key="6">
    <source>
        <dbReference type="EMBL" id="ONK76186.1"/>
    </source>
</evidence>
<dbReference type="InterPro" id="IPR007749">
    <property type="entry name" value="DUF677"/>
</dbReference>
<keyword evidence="4" id="KW-1133">Transmembrane helix</keyword>
<reference evidence="7" key="1">
    <citation type="journal article" date="2017" name="Nat. Commun.">
        <title>The asparagus genome sheds light on the origin and evolution of a young Y chromosome.</title>
        <authorList>
            <person name="Harkess A."/>
            <person name="Zhou J."/>
            <person name="Xu C."/>
            <person name="Bowers J.E."/>
            <person name="Van der Hulst R."/>
            <person name="Ayyampalayam S."/>
            <person name="Mercati F."/>
            <person name="Riccardi P."/>
            <person name="McKain M.R."/>
            <person name="Kakrana A."/>
            <person name="Tang H."/>
            <person name="Ray J."/>
            <person name="Groenendijk J."/>
            <person name="Arikit S."/>
            <person name="Mathioni S.M."/>
            <person name="Nakano M."/>
            <person name="Shan H."/>
            <person name="Telgmann-Rauber A."/>
            <person name="Kanno A."/>
            <person name="Yue Z."/>
            <person name="Chen H."/>
            <person name="Li W."/>
            <person name="Chen Y."/>
            <person name="Xu X."/>
            <person name="Zhang Y."/>
            <person name="Luo S."/>
            <person name="Chen H."/>
            <person name="Gao J."/>
            <person name="Mao Z."/>
            <person name="Pires J.C."/>
            <person name="Luo M."/>
            <person name="Kudrna D."/>
            <person name="Wing R.A."/>
            <person name="Meyers B.C."/>
            <person name="Yi K."/>
            <person name="Kong H."/>
            <person name="Lavrijsen P."/>
            <person name="Sunseri F."/>
            <person name="Falavigna A."/>
            <person name="Ye Y."/>
            <person name="Leebens-Mack J.H."/>
            <person name="Chen G."/>
        </authorList>
    </citation>
    <scope>NUCLEOTIDE SEQUENCE [LARGE SCALE GENOMIC DNA]</scope>
    <source>
        <strain evidence="7">cv. DH0086</strain>
    </source>
</reference>
<accession>A0A5P1FCQ3</accession>
<evidence type="ECO:0000256" key="3">
    <source>
        <dbReference type="ARBA" id="ARBA00022692"/>
    </source>
</evidence>
<evidence type="ECO:0000256" key="4">
    <source>
        <dbReference type="ARBA" id="ARBA00022989"/>
    </source>
</evidence>
<dbReference type="Proteomes" id="UP000243459">
    <property type="component" value="Chromosome 3"/>
</dbReference>
<gene>
    <name evidence="6" type="ORF">A4U43_C03F24850</name>
</gene>
<organism evidence="6 7">
    <name type="scientific">Asparagus officinalis</name>
    <name type="common">Garden asparagus</name>
    <dbReference type="NCBI Taxonomy" id="4686"/>
    <lineage>
        <taxon>Eukaryota</taxon>
        <taxon>Viridiplantae</taxon>
        <taxon>Streptophyta</taxon>
        <taxon>Embryophyta</taxon>
        <taxon>Tracheophyta</taxon>
        <taxon>Spermatophyta</taxon>
        <taxon>Magnoliopsida</taxon>
        <taxon>Liliopsida</taxon>
        <taxon>Asparagales</taxon>
        <taxon>Asparagaceae</taxon>
        <taxon>Asparagoideae</taxon>
        <taxon>Asparagus</taxon>
    </lineage>
</organism>
<dbReference type="AlphaFoldDB" id="A0A5P1FCQ3"/>
<keyword evidence="7" id="KW-1185">Reference proteome</keyword>
<comment type="similarity">
    <text evidence="2">Belongs to the UPF0496 family.</text>
</comment>
<evidence type="ECO:0000256" key="5">
    <source>
        <dbReference type="ARBA" id="ARBA00023136"/>
    </source>
</evidence>
<evidence type="ECO:0000256" key="1">
    <source>
        <dbReference type="ARBA" id="ARBA00004370"/>
    </source>
</evidence>
<keyword evidence="5" id="KW-0472">Membrane</keyword>
<dbReference type="Gramene" id="ONK76186">
    <property type="protein sequence ID" value="ONK76186"/>
    <property type="gene ID" value="A4U43_C03F24850"/>
</dbReference>
<evidence type="ECO:0000256" key="2">
    <source>
        <dbReference type="ARBA" id="ARBA00009074"/>
    </source>
</evidence>
<evidence type="ECO:0000313" key="7">
    <source>
        <dbReference type="Proteomes" id="UP000243459"/>
    </source>
</evidence>